<dbReference type="Pfam" id="PF13614">
    <property type="entry name" value="AAA_31"/>
    <property type="match status" value="1"/>
</dbReference>
<sequence length="266" mass="29909">MKTISIVNQKGGVGKTTTSINLSTAFAAINKKTLIIDLDPQGNSSTGLGINYDERKKNIYHALIGECDINDVIIQTSIPSLNIVCADVNLSAAEIDLLQVRGREKVLKNILTKLKSSYDFIFIDCPPSLNLLTVNAMSASDSLLIPIQCEFFALEGLSHLLYTITLFKKNLNKSLYIEGVILTMYDRRNKITEQVEYEIRKHMKDKVFKTVIPRNIRLSEAPSHGKPIVMYDIKSSGAIAYLKITREILERNNINIRKEEKCTNQD</sequence>
<feature type="domain" description="AAA" evidence="3">
    <location>
        <begin position="1"/>
        <end position="177"/>
    </location>
</feature>
<dbReference type="InterPro" id="IPR050678">
    <property type="entry name" value="DNA_Partitioning_ATPase"/>
</dbReference>
<dbReference type="SUPFAM" id="SSF52540">
    <property type="entry name" value="P-loop containing nucleoside triphosphate hydrolases"/>
    <property type="match status" value="1"/>
</dbReference>
<dbReference type="PANTHER" id="PTHR13696:SF52">
    <property type="entry name" value="PARA FAMILY PROTEIN CT_582"/>
    <property type="match status" value="1"/>
</dbReference>
<dbReference type="InterPro" id="IPR025669">
    <property type="entry name" value="AAA_dom"/>
</dbReference>
<keyword evidence="5" id="KW-1185">Reference proteome</keyword>
<proteinExistence type="predicted"/>
<dbReference type="InterPro" id="IPR027417">
    <property type="entry name" value="P-loop_NTPase"/>
</dbReference>
<dbReference type="Gene3D" id="3.40.50.300">
    <property type="entry name" value="P-loop containing nucleotide triphosphate hydrolases"/>
    <property type="match status" value="1"/>
</dbReference>
<reference evidence="4 5" key="1">
    <citation type="journal article" date="2013" name="PLoS ONE">
        <title>Bacterial endosymbiosis in a chordate host: long-term co-evolution and conservation of secondary metabolism.</title>
        <authorList>
            <person name="Kwan J.C."/>
            <person name="Schmidt E.W."/>
        </authorList>
    </citation>
    <scope>NUCLEOTIDE SEQUENCE [LARGE SCALE GENOMIC DNA]</scope>
    <source>
        <strain evidence="5">L6</strain>
    </source>
</reference>
<gene>
    <name evidence="4" type="primary">soj</name>
    <name evidence="4" type="ORF">P857_968</name>
</gene>
<evidence type="ECO:0000313" key="5">
    <source>
        <dbReference type="Proteomes" id="UP000018951"/>
    </source>
</evidence>
<dbReference type="EMBL" id="AXCJ01000001">
    <property type="protein sequence ID" value="ETO91791.1"/>
    <property type="molecule type" value="Genomic_DNA"/>
</dbReference>
<dbReference type="Proteomes" id="UP000018951">
    <property type="component" value="Unassembled WGS sequence"/>
</dbReference>
<evidence type="ECO:0000256" key="1">
    <source>
        <dbReference type="ARBA" id="ARBA00057242"/>
    </source>
</evidence>
<name>W2V060_9RICK</name>
<accession>W2V060</accession>
<dbReference type="STRING" id="1401685.P857_968"/>
<dbReference type="AlphaFoldDB" id="W2V060"/>
<dbReference type="PANTHER" id="PTHR13696">
    <property type="entry name" value="P-LOOP CONTAINING NUCLEOSIDE TRIPHOSPHATE HYDROLASE"/>
    <property type="match status" value="1"/>
</dbReference>
<dbReference type="FunFam" id="3.40.50.300:FF:000285">
    <property type="entry name" value="Sporulation initiation inhibitor Soj"/>
    <property type="match status" value="1"/>
</dbReference>
<dbReference type="PATRIC" id="fig|1401685.3.peg.197"/>
<organism evidence="4 5">
    <name type="scientific">Candidatus Xenolissoclinum pacificiensis L6</name>
    <dbReference type="NCBI Taxonomy" id="1401685"/>
    <lineage>
        <taxon>Bacteria</taxon>
        <taxon>Pseudomonadati</taxon>
        <taxon>Pseudomonadota</taxon>
        <taxon>Alphaproteobacteria</taxon>
        <taxon>Rickettsiales</taxon>
        <taxon>Anaplasmataceae</taxon>
        <taxon>Candidatus Xenolissoclinum</taxon>
    </lineage>
</organism>
<evidence type="ECO:0000259" key="3">
    <source>
        <dbReference type="Pfam" id="PF13614"/>
    </source>
</evidence>
<evidence type="ECO:0000313" key="4">
    <source>
        <dbReference type="EMBL" id="ETO91791.1"/>
    </source>
</evidence>
<evidence type="ECO:0000256" key="2">
    <source>
        <dbReference type="ARBA" id="ARBA00074747"/>
    </source>
</evidence>
<dbReference type="CDD" id="cd02042">
    <property type="entry name" value="ParAB_family"/>
    <property type="match status" value="1"/>
</dbReference>
<comment type="caution">
    <text evidence="4">The sequence shown here is derived from an EMBL/GenBank/DDBJ whole genome shotgun (WGS) entry which is preliminary data.</text>
</comment>
<comment type="function">
    <text evidence="1">Involved in chromosome partition. Localize to both poles of the predivisional cell following completion of DNA replication.</text>
</comment>
<protein>
    <recommendedName>
        <fullName evidence="2">Chromosome partitioning protein ParA</fullName>
    </recommendedName>
</protein>